<organism evidence="1 2">
    <name type="scientific">Paenibacillus aquistagni</name>
    <dbReference type="NCBI Taxonomy" id="1852522"/>
    <lineage>
        <taxon>Bacteria</taxon>
        <taxon>Bacillati</taxon>
        <taxon>Bacillota</taxon>
        <taxon>Bacilli</taxon>
        <taxon>Bacillales</taxon>
        <taxon>Paenibacillaceae</taxon>
        <taxon>Paenibacillus</taxon>
    </lineage>
</organism>
<evidence type="ECO:0000313" key="2">
    <source>
        <dbReference type="Proteomes" id="UP000193834"/>
    </source>
</evidence>
<accession>A0A1X7ISX0</accession>
<sequence>MGQRNRELITNILVVSFVLSVGGVLIGFILTQYVAPNQLYDQNGFLYVMLFLILYVYNQILSMINYALGWLWESIWKRVIVFQLLGILTLCLISIKFHVLAGAIAYSSFFLFGMLSFRNYLRENELA</sequence>
<proteinExistence type="predicted"/>
<dbReference type="EMBL" id="FXAZ01000001">
    <property type="protein sequence ID" value="SMG17908.1"/>
    <property type="molecule type" value="Genomic_DNA"/>
</dbReference>
<reference evidence="1 2" key="1">
    <citation type="submission" date="2017-04" db="EMBL/GenBank/DDBJ databases">
        <authorList>
            <person name="Afonso C.L."/>
            <person name="Miller P.J."/>
            <person name="Scott M.A."/>
            <person name="Spackman E."/>
            <person name="Goraichik I."/>
            <person name="Dimitrov K.M."/>
            <person name="Suarez D.L."/>
            <person name="Swayne D.E."/>
        </authorList>
    </citation>
    <scope>NUCLEOTIDE SEQUENCE [LARGE SCALE GENOMIC DNA]</scope>
    <source>
        <strain evidence="1 2">11</strain>
    </source>
</reference>
<dbReference type="AlphaFoldDB" id="A0A1X7ISX0"/>
<protein>
    <submittedName>
        <fullName evidence="1">Uncharacterized protein</fullName>
    </submittedName>
</protein>
<name>A0A1X7ISX0_9BACL</name>
<gene>
    <name evidence="1" type="ORF">SAMN06295960_0742</name>
</gene>
<keyword evidence="2" id="KW-1185">Reference proteome</keyword>
<dbReference type="Proteomes" id="UP000193834">
    <property type="component" value="Unassembled WGS sequence"/>
</dbReference>
<evidence type="ECO:0000313" key="1">
    <source>
        <dbReference type="EMBL" id="SMG17908.1"/>
    </source>
</evidence>
<dbReference type="RefSeq" id="WP_085492977.1">
    <property type="nucleotide sequence ID" value="NZ_FXAZ01000001.1"/>
</dbReference>